<evidence type="ECO:0000313" key="10">
    <source>
        <dbReference type="EMBL" id="MDG1642522.1"/>
    </source>
</evidence>
<dbReference type="GO" id="GO:0016491">
    <property type="term" value="F:oxidoreductase activity"/>
    <property type="evidence" value="ECO:0007669"/>
    <property type="project" value="UniProtKB-KW"/>
</dbReference>
<dbReference type="PANTHER" id="PTHR35272">
    <property type="entry name" value="THIOL:DISULFIDE INTERCHANGE PROTEIN DSBC-RELATED"/>
    <property type="match status" value="1"/>
</dbReference>
<keyword evidence="5" id="KW-1015">Disulfide bond</keyword>
<evidence type="ECO:0000259" key="9">
    <source>
        <dbReference type="Pfam" id="PF13098"/>
    </source>
</evidence>
<evidence type="ECO:0000256" key="2">
    <source>
        <dbReference type="ARBA" id="ARBA00009813"/>
    </source>
</evidence>
<evidence type="ECO:0000256" key="1">
    <source>
        <dbReference type="ARBA" id="ARBA00004418"/>
    </source>
</evidence>
<dbReference type="InterPro" id="IPR018950">
    <property type="entry name" value="DiS-bond_isomerase_DsbC/G_N"/>
</dbReference>
<keyword evidence="3 7" id="KW-0732">Signal</keyword>
<dbReference type="Pfam" id="PF10411">
    <property type="entry name" value="DsbC_N"/>
    <property type="match status" value="1"/>
</dbReference>
<sequence length="252" mass="28213">MKYIMLMAVWMIPGLAFSEVSVPQIVKNFGEQQGITIIKMIDSPGGVKGWIGKYQDMGVNLFLTPDGKHVISGYLYDEKGKNLSEEYFKKEIYVPLGREMWKTLNSARPLKEGVDSAPRKVIVFADPFCPYCKEFWSEAQPWVKAGKVQLNTLLVAFLNPKSGRNATALLNASDPVSAWNEYELSGGKKLPRFDGVTPRETFNLLQHHQKLMDDLGASATPAIYYMNDSNELQQVIGMPDVGQLVDMFGPKP</sequence>
<dbReference type="InterPro" id="IPR036249">
    <property type="entry name" value="Thioredoxin-like_sf"/>
</dbReference>
<gene>
    <name evidence="10" type="primary">dsbG</name>
    <name evidence="10" type="ORF">OXR69_011670</name>
</gene>
<dbReference type="InterPro" id="IPR009094">
    <property type="entry name" value="DiS-bond_isomerase_DsbC/G_N_sf"/>
</dbReference>
<evidence type="ECO:0000256" key="3">
    <source>
        <dbReference type="ARBA" id="ARBA00022729"/>
    </source>
</evidence>
<proteinExistence type="inferred from homology"/>
<evidence type="ECO:0000256" key="6">
    <source>
        <dbReference type="ARBA" id="ARBA00023284"/>
    </source>
</evidence>
<name>A0ABT6EAU6_9ENTR</name>
<dbReference type="InterPro" id="IPR033954">
    <property type="entry name" value="DiS-bond_Isoase_DsbC/G"/>
</dbReference>
<feature type="domain" description="Thioredoxin-like fold" evidence="9">
    <location>
        <begin position="119"/>
        <end position="238"/>
    </location>
</feature>
<dbReference type="NCBIfam" id="NF008657">
    <property type="entry name" value="PRK11657.1"/>
    <property type="match status" value="1"/>
</dbReference>
<accession>A0ABT6EAU6</accession>
<comment type="caution">
    <text evidence="10">The sequence shown here is derived from an EMBL/GenBank/DDBJ whole genome shotgun (WGS) entry which is preliminary data.</text>
</comment>
<organism evidence="10 11">
    <name type="scientific">Klebsiella huaxiensis</name>
    <dbReference type="NCBI Taxonomy" id="2153354"/>
    <lineage>
        <taxon>Bacteria</taxon>
        <taxon>Pseudomonadati</taxon>
        <taxon>Pseudomonadota</taxon>
        <taxon>Gammaproteobacteria</taxon>
        <taxon>Enterobacterales</taxon>
        <taxon>Enterobacteriaceae</taxon>
        <taxon>Klebsiella/Raoultella group</taxon>
        <taxon>Klebsiella</taxon>
    </lineage>
</organism>
<comment type="subcellular location">
    <subcellularLocation>
        <location evidence="1 7">Periplasm</location>
    </subcellularLocation>
</comment>
<feature type="domain" description="Disulphide bond isomerase DsbC/G N-terminal" evidence="8">
    <location>
        <begin position="25"/>
        <end position="85"/>
    </location>
</feature>
<evidence type="ECO:0000256" key="7">
    <source>
        <dbReference type="RuleBase" id="RU364038"/>
    </source>
</evidence>
<dbReference type="SUPFAM" id="SSF52833">
    <property type="entry name" value="Thioredoxin-like"/>
    <property type="match status" value="1"/>
</dbReference>
<dbReference type="RefSeq" id="WP_112215315.1">
    <property type="nucleotide sequence ID" value="NZ_CABGGQ010000027.1"/>
</dbReference>
<keyword evidence="4 7" id="KW-0574">Periplasm</keyword>
<dbReference type="InterPro" id="IPR051470">
    <property type="entry name" value="Thiol:disulfide_interchange"/>
</dbReference>
<dbReference type="Pfam" id="PF13098">
    <property type="entry name" value="Thioredoxin_2"/>
    <property type="match status" value="1"/>
</dbReference>
<evidence type="ECO:0000256" key="5">
    <source>
        <dbReference type="ARBA" id="ARBA00023157"/>
    </source>
</evidence>
<keyword evidence="6 7" id="KW-0676">Redox-active center</keyword>
<keyword evidence="10" id="KW-0560">Oxidoreductase</keyword>
<dbReference type="Gene3D" id="3.40.30.10">
    <property type="entry name" value="Glutaredoxin"/>
    <property type="match status" value="1"/>
</dbReference>
<reference evidence="10" key="1">
    <citation type="submission" date="2023-03" db="EMBL/GenBank/DDBJ databases">
        <title>identification of new KPC variant in Klebsiella huaxiensis from the Hospital Sewage Samples in China.</title>
        <authorList>
            <person name="Wu Y."/>
        </authorList>
    </citation>
    <scope>NUCLEOTIDE SEQUENCE</scope>
    <source>
        <strain evidence="10">ZR-9</strain>
    </source>
</reference>
<dbReference type="EMBL" id="JAPQEX020000001">
    <property type="protein sequence ID" value="MDG1642522.1"/>
    <property type="molecule type" value="Genomic_DNA"/>
</dbReference>
<dbReference type="SUPFAM" id="SSF54423">
    <property type="entry name" value="DsbC/DsbG N-terminal domain-like"/>
    <property type="match status" value="1"/>
</dbReference>
<dbReference type="InterPro" id="IPR012336">
    <property type="entry name" value="Thioredoxin-like_fold"/>
</dbReference>
<dbReference type="Proteomes" id="UP001075001">
    <property type="component" value="Unassembled WGS sequence"/>
</dbReference>
<evidence type="ECO:0000256" key="4">
    <source>
        <dbReference type="ARBA" id="ARBA00022764"/>
    </source>
</evidence>
<comment type="similarity">
    <text evidence="2 7">Belongs to the thioredoxin family. DsbC subfamily.</text>
</comment>
<dbReference type="Gene3D" id="3.10.450.70">
    <property type="entry name" value="Disulphide bond isomerase, DsbC/G, N-terminal"/>
    <property type="match status" value="1"/>
</dbReference>
<protein>
    <recommendedName>
        <fullName evidence="7">Thiol:disulfide interchange protein</fullName>
    </recommendedName>
</protein>
<comment type="function">
    <text evidence="7">Required for disulfide bond formation in some periplasmic proteins. Acts by transferring its disulfide bond to other proteins and is reduced in the process.</text>
</comment>
<evidence type="ECO:0000259" key="8">
    <source>
        <dbReference type="Pfam" id="PF10411"/>
    </source>
</evidence>
<evidence type="ECO:0000313" key="11">
    <source>
        <dbReference type="Proteomes" id="UP001075001"/>
    </source>
</evidence>
<dbReference type="PANTHER" id="PTHR35272:SF4">
    <property type="entry name" value="THIOL:DISULFIDE INTERCHANGE PROTEIN DSBG"/>
    <property type="match status" value="1"/>
</dbReference>
<keyword evidence="11" id="KW-1185">Reference proteome</keyword>
<dbReference type="CDD" id="cd03020">
    <property type="entry name" value="DsbA_DsbC_DsbG"/>
    <property type="match status" value="1"/>
</dbReference>